<sequence>MKRFSIAVAGCLVTLAAQAQMVSSTDVTVTSGVIMTVNEELTNTGTFQLEGDLHLRKGVMNQGQMVLNGQVVLNGNGTQSLQSMTPLQMNALVLGQTGKVLLKSPLQVNNQLVLGDGILENSESALLMLGSTAKVLGGSNNSHIKGYMVKQGAEAFRFPVGDGSRLQAFSISKPASYEEIQVGYVRQRPERLSTKLSAEVEEFGSDSYWSVKNATETSVQVTVPADDSRFQLLQMKNNQWAVNPSTLSTNAVSSEAVLKGTSYFTVGTQRAELAGKPEIGVFPNPSNGVFEVKLKGFSADETVALDIVDITGKTIVKQEGQVKSLKTNYSLDKDAAGTGNYFLRVVRPEKNQVFNEKVSINR</sequence>
<gene>
    <name evidence="3" type="ORF">FHS57_000868</name>
</gene>
<dbReference type="AlphaFoldDB" id="A0A7W5ZGS6"/>
<feature type="signal peptide" evidence="1">
    <location>
        <begin position="1"/>
        <end position="19"/>
    </location>
</feature>
<dbReference type="Proteomes" id="UP000541352">
    <property type="component" value="Unassembled WGS sequence"/>
</dbReference>
<accession>A0A7W5ZGS6</accession>
<evidence type="ECO:0000313" key="4">
    <source>
        <dbReference type="Proteomes" id="UP000541352"/>
    </source>
</evidence>
<evidence type="ECO:0000259" key="2">
    <source>
        <dbReference type="Pfam" id="PF18962"/>
    </source>
</evidence>
<keyword evidence="4" id="KW-1185">Reference proteome</keyword>
<dbReference type="Pfam" id="PF18962">
    <property type="entry name" value="Por_Secre_tail"/>
    <property type="match status" value="1"/>
</dbReference>
<reference evidence="3 4" key="1">
    <citation type="submission" date="2020-08" db="EMBL/GenBank/DDBJ databases">
        <title>Genomic Encyclopedia of Type Strains, Phase IV (KMG-IV): sequencing the most valuable type-strain genomes for metagenomic binning, comparative biology and taxonomic classification.</title>
        <authorList>
            <person name="Goeker M."/>
        </authorList>
    </citation>
    <scope>NUCLEOTIDE SEQUENCE [LARGE SCALE GENOMIC DNA]</scope>
    <source>
        <strain evidence="3 4">DSM 17976</strain>
    </source>
</reference>
<feature type="domain" description="Secretion system C-terminal sorting" evidence="2">
    <location>
        <begin position="281"/>
        <end position="358"/>
    </location>
</feature>
<dbReference type="InterPro" id="IPR026444">
    <property type="entry name" value="Secre_tail"/>
</dbReference>
<protein>
    <recommendedName>
        <fullName evidence="2">Secretion system C-terminal sorting domain-containing protein</fullName>
    </recommendedName>
</protein>
<comment type="caution">
    <text evidence="3">The sequence shown here is derived from an EMBL/GenBank/DDBJ whole genome shotgun (WGS) entry which is preliminary data.</text>
</comment>
<dbReference type="NCBIfam" id="TIGR04183">
    <property type="entry name" value="Por_Secre_tail"/>
    <property type="match status" value="1"/>
</dbReference>
<evidence type="ECO:0000313" key="3">
    <source>
        <dbReference type="EMBL" id="MBB3836886.1"/>
    </source>
</evidence>
<keyword evidence="1" id="KW-0732">Signal</keyword>
<proteinExistence type="predicted"/>
<name>A0A7W5ZGS6_9BACT</name>
<organism evidence="3 4">
    <name type="scientific">Runella defluvii</name>
    <dbReference type="NCBI Taxonomy" id="370973"/>
    <lineage>
        <taxon>Bacteria</taxon>
        <taxon>Pseudomonadati</taxon>
        <taxon>Bacteroidota</taxon>
        <taxon>Cytophagia</taxon>
        <taxon>Cytophagales</taxon>
        <taxon>Spirosomataceae</taxon>
        <taxon>Runella</taxon>
    </lineage>
</organism>
<dbReference type="RefSeq" id="WP_183971641.1">
    <property type="nucleotide sequence ID" value="NZ_JACIBY010000001.1"/>
</dbReference>
<dbReference type="EMBL" id="JACIBY010000001">
    <property type="protein sequence ID" value="MBB3836886.1"/>
    <property type="molecule type" value="Genomic_DNA"/>
</dbReference>
<evidence type="ECO:0000256" key="1">
    <source>
        <dbReference type="SAM" id="SignalP"/>
    </source>
</evidence>
<feature type="chain" id="PRO_5030600789" description="Secretion system C-terminal sorting domain-containing protein" evidence="1">
    <location>
        <begin position="20"/>
        <end position="362"/>
    </location>
</feature>